<name>A0A0B6Z0K5_9EUPU</name>
<reference evidence="1" key="1">
    <citation type="submission" date="2014-12" db="EMBL/GenBank/DDBJ databases">
        <title>Insight into the proteome of Arion vulgaris.</title>
        <authorList>
            <person name="Aradska J."/>
            <person name="Bulat T."/>
            <person name="Smidak R."/>
            <person name="Sarate P."/>
            <person name="Gangsoo J."/>
            <person name="Sialana F."/>
            <person name="Bilban M."/>
            <person name="Lubec G."/>
        </authorList>
    </citation>
    <scope>NUCLEOTIDE SEQUENCE</scope>
    <source>
        <tissue evidence="1">Skin</tissue>
    </source>
</reference>
<proteinExistence type="predicted"/>
<evidence type="ECO:0000313" key="1">
    <source>
        <dbReference type="EMBL" id="CEK61285.1"/>
    </source>
</evidence>
<dbReference type="EMBL" id="HACG01014420">
    <property type="protein sequence ID" value="CEK61285.1"/>
    <property type="molecule type" value="Transcribed_RNA"/>
</dbReference>
<protein>
    <recommendedName>
        <fullName evidence="2">Fibronectin type-III domain-containing protein</fullName>
    </recommendedName>
</protein>
<sequence>LRAEKNEDVVNGAHRLTRIEELLEDCFSVLENYTGQMTAHVSWQCPQSNLDIQLSGYKLLVDGKQYGNAMHAGIRTIRLQLGLDQSSYRLSMVAISEKPQGTSGESNVVEALSTPFKPYTFYCYHTVHRQDVKYPAYGCCKYQDSIHYERQCAKKLANQGLLQKEVAPPSCSLLDIFDGEFKPLLSNHS</sequence>
<organism evidence="1">
    <name type="scientific">Arion vulgaris</name>
    <dbReference type="NCBI Taxonomy" id="1028688"/>
    <lineage>
        <taxon>Eukaryota</taxon>
        <taxon>Metazoa</taxon>
        <taxon>Spiralia</taxon>
        <taxon>Lophotrochozoa</taxon>
        <taxon>Mollusca</taxon>
        <taxon>Gastropoda</taxon>
        <taxon>Heterobranchia</taxon>
        <taxon>Euthyneura</taxon>
        <taxon>Panpulmonata</taxon>
        <taxon>Eupulmonata</taxon>
        <taxon>Stylommatophora</taxon>
        <taxon>Helicina</taxon>
        <taxon>Arionoidea</taxon>
        <taxon>Arionidae</taxon>
        <taxon>Arion</taxon>
    </lineage>
</organism>
<feature type="non-terminal residue" evidence="1">
    <location>
        <position position="1"/>
    </location>
</feature>
<accession>A0A0B6Z0K5</accession>
<dbReference type="AlphaFoldDB" id="A0A0B6Z0K5"/>
<gene>
    <name evidence="1" type="primary">ORF41849</name>
</gene>
<evidence type="ECO:0008006" key="2">
    <source>
        <dbReference type="Google" id="ProtNLM"/>
    </source>
</evidence>
<feature type="non-terminal residue" evidence="1">
    <location>
        <position position="189"/>
    </location>
</feature>